<sequence>MQDSLYSRTLPTHRLQQRQQPELTLATESEEDRAHQKNLAIEFCPKRNANLQIGLKVNPSQNTEKNFKMGTVDELFCWANKLIETLVMGEESCDKKLKTLKQFQEMTECQKLKIQYAKSFLQMSQELDELRRIVLANSPQPFNSQQTGDEPNKWDYIDRSTRFYNTLAADQIKFSNWISSIDERFLAGCTIKDPADNEQVLCAEVLCDFESDQGIVNRNEVVRIVDIDGGNVLVSGRAYTTEGQVGRKFGLYSTLKSSIERQHRSSGTSSQTCDSCRAKGQARREHDSSKISQQIRTWIPLIYLQPLNLKAKLMEKAMDTRKFVLSVWEDYVRETAQAVMNLLYITLRHWSKEKMDADYGAINSDMKRSLKGFFRSLEGSLSNDWECEIHYELILQQLRLLQSGDSTTNEGSRSGVEETPNEEKAEQIGQLMLERRIIFRLLEQHQEMMQAFEAAKEGPTKSSLRPLLQLEGSCGPSDNSCQQIVSLKFEPKDTETSCTPDENEKRGSLDSFTSTDAGRPEMHLKCAMSETSLPSPSPPFDKPPAPFRQKTGSMSKELGAVDRMEKHYGSEPCILDAVVCRQHQAHPLTHSGRYRSADLSLKGLDKCSRMRARSFGQGSKSHSRTSYPLPVMEKSPPVKLAVVHPVGGMDAGPEVGYVVIMRPSFRERITTVLDTRRRKRVSIHAAIERGIAGFEVSATGTEEAEERLSENEQKERFFVYDTARGIKLNFSQALKEGIIHYDSSATESIVFDEYAKSEWRGVKSIYHPLVYRVEQVREVVERGGKLIRQKHNWMPFHRAVETGRLDRRTAEYVVRSGGDDDKWGEEVLRLPFSKALAYGLVKVMPLRHCLIEKLPRDKCIFA</sequence>
<dbReference type="Proteomes" id="UP001651158">
    <property type="component" value="Unassembled WGS sequence"/>
</dbReference>
<dbReference type="SUPFAM" id="SSF75399">
    <property type="entry name" value="Plakin repeat"/>
    <property type="match status" value="1"/>
</dbReference>
<gene>
    <name evidence="2" type="ORF">TcWFU_001045</name>
</gene>
<feature type="compositionally biased region" description="Polar residues" evidence="1">
    <location>
        <begin position="265"/>
        <end position="274"/>
    </location>
</feature>
<feature type="region of interest" description="Disordered" evidence="1">
    <location>
        <begin position="1"/>
        <end position="31"/>
    </location>
</feature>
<feature type="region of interest" description="Disordered" evidence="1">
    <location>
        <begin position="492"/>
        <end position="518"/>
    </location>
</feature>
<evidence type="ECO:0000313" key="2">
    <source>
        <dbReference type="EMBL" id="KAL5108431.1"/>
    </source>
</evidence>
<name>A0ABR4QFX2_9CEST</name>
<comment type="caution">
    <text evidence="2">The sequence shown here is derived from an EMBL/GenBank/DDBJ whole genome shotgun (WGS) entry which is preliminary data.</text>
</comment>
<feature type="region of interest" description="Disordered" evidence="1">
    <location>
        <begin position="260"/>
        <end position="289"/>
    </location>
</feature>
<accession>A0ABR4QFX2</accession>
<evidence type="ECO:0000256" key="1">
    <source>
        <dbReference type="SAM" id="MobiDB-lite"/>
    </source>
</evidence>
<reference evidence="2 3" key="1">
    <citation type="journal article" date="2022" name="Front. Cell. Infect. Microbiol.">
        <title>The Genomes of Two Strains of Taenia crassiceps the Animal Model for the Study of Human Cysticercosis.</title>
        <authorList>
            <person name="Bobes R.J."/>
            <person name="Estrada K."/>
            <person name="Rios-Valencia D.G."/>
            <person name="Calderon-Gallegos A."/>
            <person name="de la Torre P."/>
            <person name="Carrero J.C."/>
            <person name="Sanchez-Flores A."/>
            <person name="Laclette J.P."/>
        </authorList>
    </citation>
    <scope>NUCLEOTIDE SEQUENCE [LARGE SCALE GENOMIC DNA]</scope>
    <source>
        <strain evidence="2">WFUcys</strain>
    </source>
</reference>
<evidence type="ECO:0000313" key="3">
    <source>
        <dbReference type="Proteomes" id="UP001651158"/>
    </source>
</evidence>
<feature type="region of interest" description="Disordered" evidence="1">
    <location>
        <begin position="405"/>
        <end position="425"/>
    </location>
</feature>
<dbReference type="InterPro" id="IPR035915">
    <property type="entry name" value="Plakin_repeat_sf"/>
</dbReference>
<keyword evidence="3" id="KW-1185">Reference proteome</keyword>
<feature type="compositionally biased region" description="Polar residues" evidence="1">
    <location>
        <begin position="1"/>
        <end position="10"/>
    </location>
</feature>
<feature type="compositionally biased region" description="Polar residues" evidence="1">
    <location>
        <begin position="616"/>
        <end position="626"/>
    </location>
</feature>
<dbReference type="Gene3D" id="3.90.1290.10">
    <property type="entry name" value="Plakin repeat"/>
    <property type="match status" value="1"/>
</dbReference>
<dbReference type="EMBL" id="JAKROA010000003">
    <property type="protein sequence ID" value="KAL5108431.1"/>
    <property type="molecule type" value="Genomic_DNA"/>
</dbReference>
<protein>
    <submittedName>
        <fullName evidence="2">Uncharacterized protein</fullName>
    </submittedName>
</protein>
<organism evidence="2 3">
    <name type="scientific">Taenia crassiceps</name>
    <dbReference type="NCBI Taxonomy" id="6207"/>
    <lineage>
        <taxon>Eukaryota</taxon>
        <taxon>Metazoa</taxon>
        <taxon>Spiralia</taxon>
        <taxon>Lophotrochozoa</taxon>
        <taxon>Platyhelminthes</taxon>
        <taxon>Cestoda</taxon>
        <taxon>Eucestoda</taxon>
        <taxon>Cyclophyllidea</taxon>
        <taxon>Taeniidae</taxon>
        <taxon>Taenia</taxon>
    </lineage>
</organism>
<feature type="region of interest" description="Disordered" evidence="1">
    <location>
        <begin position="612"/>
        <end position="631"/>
    </location>
</feature>
<proteinExistence type="predicted"/>